<gene>
    <name evidence="1" type="ORF">SPARVUS_LOCUS11075930</name>
</gene>
<sequence length="63" mass="7139">MIAYCPGGPMSCQSAPEVKVKENPKFWVVPRKTLEWKLVPLTLVRTKDFLNLEVILNVLVLKG</sequence>
<keyword evidence="2" id="KW-1185">Reference proteome</keyword>
<feature type="non-terminal residue" evidence="1">
    <location>
        <position position="63"/>
    </location>
</feature>
<accession>A0ABN9F4Z8</accession>
<comment type="caution">
    <text evidence="1">The sequence shown here is derived from an EMBL/GenBank/DDBJ whole genome shotgun (WGS) entry which is preliminary data.</text>
</comment>
<protein>
    <submittedName>
        <fullName evidence="1">Uncharacterized protein</fullName>
    </submittedName>
</protein>
<evidence type="ECO:0000313" key="1">
    <source>
        <dbReference type="EMBL" id="CAI9590671.1"/>
    </source>
</evidence>
<organism evidence="1 2">
    <name type="scientific">Staurois parvus</name>
    <dbReference type="NCBI Taxonomy" id="386267"/>
    <lineage>
        <taxon>Eukaryota</taxon>
        <taxon>Metazoa</taxon>
        <taxon>Chordata</taxon>
        <taxon>Craniata</taxon>
        <taxon>Vertebrata</taxon>
        <taxon>Euteleostomi</taxon>
        <taxon>Amphibia</taxon>
        <taxon>Batrachia</taxon>
        <taxon>Anura</taxon>
        <taxon>Neobatrachia</taxon>
        <taxon>Ranoidea</taxon>
        <taxon>Ranidae</taxon>
        <taxon>Staurois</taxon>
    </lineage>
</organism>
<dbReference type="Proteomes" id="UP001162483">
    <property type="component" value="Unassembled WGS sequence"/>
</dbReference>
<evidence type="ECO:0000313" key="2">
    <source>
        <dbReference type="Proteomes" id="UP001162483"/>
    </source>
</evidence>
<dbReference type="EMBL" id="CATNWA010016189">
    <property type="protein sequence ID" value="CAI9590671.1"/>
    <property type="molecule type" value="Genomic_DNA"/>
</dbReference>
<name>A0ABN9F4Z8_9NEOB</name>
<proteinExistence type="predicted"/>
<reference evidence="1" key="1">
    <citation type="submission" date="2023-05" db="EMBL/GenBank/DDBJ databases">
        <authorList>
            <person name="Stuckert A."/>
        </authorList>
    </citation>
    <scope>NUCLEOTIDE SEQUENCE</scope>
</reference>